<proteinExistence type="predicted"/>
<keyword evidence="3" id="KW-1185">Reference proteome</keyword>
<accession>A0AAV9JW56</accession>
<name>A0AAV9JW56_9PEZI</name>
<protein>
    <submittedName>
        <fullName evidence="2">Uncharacterized protein</fullName>
    </submittedName>
</protein>
<dbReference type="AlphaFoldDB" id="A0AAV9JW56"/>
<comment type="caution">
    <text evidence="2">The sequence shown here is derived from an EMBL/GenBank/DDBJ whole genome shotgun (WGS) entry which is preliminary data.</text>
</comment>
<sequence>MHRGPIVPREDTKNRRTSATSSSSISRTASQEATQTTTTSATSSAIDTSVPASPFAVLTGLLERPLPGQDANWMLDLQLMHHSLTHTKYILTEHHDMAQIVQLWQEEIPKVALTSDYCMHALLGFAALHKAHLEPMQAPMLRTCAVDHLDKALVLYREHGQPTTAENANAKFGFTWLVVLFAYAVPPSVPPIDAMVELILLVKGIYTVLAETWFWVSQGPLSTILAADSHPQVPFTQPPEGYSLPEGMDFGLNHLDYMLGVDVMLPDDRVTCALILAELKQLYDNVLRQQGQSSIASILMFPKQDSAPFSALIKRREPQALVILAYYCVLLDVLDSRWWIHGWAARVIRDIMGALDEQWQTWIEWPVQSVLLKETSAPALGQADLLI</sequence>
<organism evidence="2 3">
    <name type="scientific">Oleoguttula mirabilis</name>
    <dbReference type="NCBI Taxonomy" id="1507867"/>
    <lineage>
        <taxon>Eukaryota</taxon>
        <taxon>Fungi</taxon>
        <taxon>Dikarya</taxon>
        <taxon>Ascomycota</taxon>
        <taxon>Pezizomycotina</taxon>
        <taxon>Dothideomycetes</taxon>
        <taxon>Dothideomycetidae</taxon>
        <taxon>Mycosphaerellales</taxon>
        <taxon>Teratosphaeriaceae</taxon>
        <taxon>Oleoguttula</taxon>
    </lineage>
</organism>
<dbReference type="Proteomes" id="UP001324427">
    <property type="component" value="Unassembled WGS sequence"/>
</dbReference>
<dbReference type="PANTHER" id="PTHR47784:SF5">
    <property type="entry name" value="STEROL UPTAKE CONTROL PROTEIN 2"/>
    <property type="match status" value="1"/>
</dbReference>
<evidence type="ECO:0000313" key="3">
    <source>
        <dbReference type="Proteomes" id="UP001324427"/>
    </source>
</evidence>
<gene>
    <name evidence="2" type="ORF">LTR36_005131</name>
</gene>
<feature type="region of interest" description="Disordered" evidence="1">
    <location>
        <begin position="1"/>
        <end position="46"/>
    </location>
</feature>
<dbReference type="GO" id="GO:0001228">
    <property type="term" value="F:DNA-binding transcription activator activity, RNA polymerase II-specific"/>
    <property type="evidence" value="ECO:0007669"/>
    <property type="project" value="TreeGrafter"/>
</dbReference>
<evidence type="ECO:0000256" key="1">
    <source>
        <dbReference type="SAM" id="MobiDB-lite"/>
    </source>
</evidence>
<reference evidence="2 3" key="1">
    <citation type="submission" date="2021-11" db="EMBL/GenBank/DDBJ databases">
        <title>Black yeast isolated from Biological Soil Crust.</title>
        <authorList>
            <person name="Kurbessoian T."/>
        </authorList>
    </citation>
    <scope>NUCLEOTIDE SEQUENCE [LARGE SCALE GENOMIC DNA]</scope>
    <source>
        <strain evidence="2 3">CCFEE 5522</strain>
    </source>
</reference>
<dbReference type="InterPro" id="IPR053157">
    <property type="entry name" value="Sterol_Uptake_Regulator"/>
</dbReference>
<dbReference type="EMBL" id="JAVFHQ010000003">
    <property type="protein sequence ID" value="KAK4549830.1"/>
    <property type="molecule type" value="Genomic_DNA"/>
</dbReference>
<dbReference type="PANTHER" id="PTHR47784">
    <property type="entry name" value="STEROL UPTAKE CONTROL PROTEIN 2"/>
    <property type="match status" value="1"/>
</dbReference>
<evidence type="ECO:0000313" key="2">
    <source>
        <dbReference type="EMBL" id="KAK4549830.1"/>
    </source>
</evidence>
<feature type="compositionally biased region" description="Low complexity" evidence="1">
    <location>
        <begin position="17"/>
        <end position="45"/>
    </location>
</feature>